<evidence type="ECO:0000313" key="2">
    <source>
        <dbReference type="Proteomes" id="UP001236806"/>
    </source>
</evidence>
<dbReference type="Pfam" id="PF06067">
    <property type="entry name" value="DUF932"/>
    <property type="match status" value="1"/>
</dbReference>
<reference evidence="1 2" key="1">
    <citation type="submission" date="2023-07" db="EMBL/GenBank/DDBJ databases">
        <title>Comparative genomics of wheat-associated soil bacteria to identify genetic determinants of phenazine resistance.</title>
        <authorList>
            <person name="Mouncey N."/>
        </authorList>
    </citation>
    <scope>NUCLEOTIDE SEQUENCE [LARGE SCALE GENOMIC DNA]</scope>
    <source>
        <strain evidence="1 2">W1I3</strain>
    </source>
</reference>
<organism evidence="1 2">
    <name type="scientific">Pseudarthrobacter siccitolerans</name>
    <dbReference type="NCBI Taxonomy" id="861266"/>
    <lineage>
        <taxon>Bacteria</taxon>
        <taxon>Bacillati</taxon>
        <taxon>Actinomycetota</taxon>
        <taxon>Actinomycetes</taxon>
        <taxon>Micrococcales</taxon>
        <taxon>Micrococcaceae</taxon>
        <taxon>Pseudarthrobacter</taxon>
    </lineage>
</organism>
<keyword evidence="2" id="KW-1185">Reference proteome</keyword>
<dbReference type="NCBIfam" id="TIGR03299">
    <property type="entry name" value="LGT_TIGR03299"/>
    <property type="match status" value="1"/>
</dbReference>
<dbReference type="Proteomes" id="UP001236806">
    <property type="component" value="Unassembled WGS sequence"/>
</dbReference>
<name>A0ABU0PG44_9MICC</name>
<accession>A0ABU0PG44</accession>
<sequence>MAHEVENMMSVREIPWHGLGNVLPAYPKSKQELLEAAGLNWEVGELPVEVPLPNGERLMALDKKGIVRLSDNTLLSIMGGTYTPIQPHQLVDFAFSLLDVTQKEFEQAEGEPPILFETAMSLAGGRVNTLMAKVPKDIQIGGADPIHLYLGFVNSHDGSLRFGVHATPIREVCMNTLNLGLKAAVQSWSVKHTASALNSIDEARRTLNLTWKYADEFESQMNDLLDQDFTKRQFEDMVRKLFPKTPKETAPFSREQYAMIGLLESSPTIDDGLRYTKYGALNAVAEYQDWNTRYNEGDVSTEEKRTMNVLFGRAKQAADKTFAYLA</sequence>
<proteinExistence type="predicted"/>
<protein>
    <submittedName>
        <fullName evidence="1">Phage/plasmid-like protein (TIGR03299 family)</fullName>
    </submittedName>
</protein>
<evidence type="ECO:0000313" key="1">
    <source>
        <dbReference type="EMBL" id="MDQ0672923.1"/>
    </source>
</evidence>
<dbReference type="InterPro" id="IPR026325">
    <property type="entry name" value="DUF932"/>
</dbReference>
<dbReference type="InterPro" id="IPR017686">
    <property type="entry name" value="Phg/plasmid-like_prot"/>
</dbReference>
<dbReference type="RefSeq" id="WP_306633622.1">
    <property type="nucleotide sequence ID" value="NZ_JAUSXB010000001.1"/>
</dbReference>
<dbReference type="EMBL" id="JAUSXB010000001">
    <property type="protein sequence ID" value="MDQ0672923.1"/>
    <property type="molecule type" value="Genomic_DNA"/>
</dbReference>
<comment type="caution">
    <text evidence="1">The sequence shown here is derived from an EMBL/GenBank/DDBJ whole genome shotgun (WGS) entry which is preliminary data.</text>
</comment>
<gene>
    <name evidence="1" type="ORF">QFZ36_000484</name>
</gene>